<comment type="caution">
    <text evidence="1">The sequence shown here is derived from an EMBL/GenBank/DDBJ whole genome shotgun (WGS) entry which is preliminary data.</text>
</comment>
<gene>
    <name evidence="1" type="ORF">NUW58_g5533</name>
</gene>
<protein>
    <submittedName>
        <fullName evidence="1">Uncharacterized protein</fullName>
    </submittedName>
</protein>
<dbReference type="Proteomes" id="UP001143856">
    <property type="component" value="Unassembled WGS sequence"/>
</dbReference>
<dbReference type="EMBL" id="JAPDGR010001106">
    <property type="protein sequence ID" value="KAJ2985429.1"/>
    <property type="molecule type" value="Genomic_DNA"/>
</dbReference>
<accession>A0ACC1P2A6</accession>
<keyword evidence="2" id="KW-1185">Reference proteome</keyword>
<evidence type="ECO:0000313" key="1">
    <source>
        <dbReference type="EMBL" id="KAJ2985429.1"/>
    </source>
</evidence>
<name>A0ACC1P2A6_9PEZI</name>
<reference evidence="1" key="1">
    <citation type="submission" date="2022-10" db="EMBL/GenBank/DDBJ databases">
        <title>Genome Sequence of Xylaria curta.</title>
        <authorList>
            <person name="Buettner E."/>
        </authorList>
    </citation>
    <scope>NUCLEOTIDE SEQUENCE</scope>
    <source>
        <strain evidence="1">Babe10</strain>
    </source>
</reference>
<organism evidence="1 2">
    <name type="scientific">Xylaria curta</name>
    <dbReference type="NCBI Taxonomy" id="42375"/>
    <lineage>
        <taxon>Eukaryota</taxon>
        <taxon>Fungi</taxon>
        <taxon>Dikarya</taxon>
        <taxon>Ascomycota</taxon>
        <taxon>Pezizomycotina</taxon>
        <taxon>Sordariomycetes</taxon>
        <taxon>Xylariomycetidae</taxon>
        <taxon>Xylariales</taxon>
        <taxon>Xylariaceae</taxon>
        <taxon>Xylaria</taxon>
    </lineage>
</organism>
<proteinExistence type="predicted"/>
<sequence length="261" mass="29927">MLYSTLVYATDISQTQHSDRPPNLRILEQDFIESKWLFADNWFDIVHMQCLKESIPNWVTVFKQAERVLKPGGFLEVIEHTSQIYPKGGTVENLYPELYDLGGMLRNVGIRIGRSMSVVEEERLIPALQEAGFQIMRNAIIPCSLTPPAQQGRAYDAAVFAQAAFLIDLKGKLIFSLSRHWPDHMCQPSYLLRLFVEALAWRPEWVVHYAQEIIKELRVVGQGDVTDLHIFVQHIISQKVYTQNKSRSIRSPKAMACELKA</sequence>
<evidence type="ECO:0000313" key="2">
    <source>
        <dbReference type="Proteomes" id="UP001143856"/>
    </source>
</evidence>